<gene>
    <name evidence="1" type="ORF">GXW74_07830</name>
</gene>
<reference evidence="1" key="1">
    <citation type="submission" date="2020-01" db="EMBL/GenBank/DDBJ databases">
        <authorList>
            <person name="Rat A."/>
        </authorList>
    </citation>
    <scope>NUCLEOTIDE SEQUENCE</scope>
    <source>
        <strain evidence="1">LMG 31228</strain>
    </source>
</reference>
<dbReference type="Gene3D" id="3.30.2270.10">
    <property type="entry name" value="Folate-binding superfamily"/>
    <property type="match status" value="1"/>
</dbReference>
<name>A0A9X9X9K6_9PROT</name>
<dbReference type="EMBL" id="JAAEDL010000006">
    <property type="protein sequence ID" value="MBR0680392.1"/>
    <property type="molecule type" value="Genomic_DNA"/>
</dbReference>
<organism evidence="1 2">
    <name type="scientific">Neoroseomonas eburnea</name>
    <dbReference type="NCBI Taxonomy" id="1346889"/>
    <lineage>
        <taxon>Bacteria</taxon>
        <taxon>Pseudomonadati</taxon>
        <taxon>Pseudomonadota</taxon>
        <taxon>Alphaproteobacteria</taxon>
        <taxon>Acetobacterales</taxon>
        <taxon>Acetobacteraceae</taxon>
        <taxon>Neoroseomonas</taxon>
    </lineage>
</organism>
<protein>
    <submittedName>
        <fullName evidence="1">Sarcosine oxidase subunit delta</fullName>
    </submittedName>
</protein>
<sequence>MRIPCPHCGPRDEAEFSYRGDATVTRPGPEDGIEAFHGYLYERRNPRGWQVEWWQHGAGCRAFLKVLRHTVTHEIRAVATATEALEVPEA</sequence>
<reference evidence="1" key="2">
    <citation type="journal article" date="2021" name="Syst. Appl. Microbiol.">
        <title>Roseomonas hellenica sp. nov., isolated from roots of wild-growing Alkanna tinctoria.</title>
        <authorList>
            <person name="Rat A."/>
            <person name="Naranjo H.D."/>
            <person name="Lebbe L."/>
            <person name="Cnockaert M."/>
            <person name="Krigas N."/>
            <person name="Grigoriadou K."/>
            <person name="Maloupa E."/>
            <person name="Willems A."/>
        </authorList>
    </citation>
    <scope>NUCLEOTIDE SEQUENCE</scope>
    <source>
        <strain evidence="1">LMG 31228</strain>
    </source>
</reference>
<dbReference type="InterPro" id="IPR006279">
    <property type="entry name" value="SoxD"/>
</dbReference>
<proteinExistence type="predicted"/>
<evidence type="ECO:0000313" key="2">
    <source>
        <dbReference type="Proteomes" id="UP001138709"/>
    </source>
</evidence>
<keyword evidence="2" id="KW-1185">Reference proteome</keyword>
<dbReference type="Proteomes" id="UP001138709">
    <property type="component" value="Unassembled WGS sequence"/>
</dbReference>
<dbReference type="GO" id="GO:0008115">
    <property type="term" value="F:sarcosine oxidase activity"/>
    <property type="evidence" value="ECO:0007669"/>
    <property type="project" value="InterPro"/>
</dbReference>
<comment type="caution">
    <text evidence="1">The sequence shown here is derived from an EMBL/GenBank/DDBJ whole genome shotgun (WGS) entry which is preliminary data.</text>
</comment>
<accession>A0A9X9X9K6</accession>
<dbReference type="GO" id="GO:0046653">
    <property type="term" value="P:tetrahydrofolate metabolic process"/>
    <property type="evidence" value="ECO:0007669"/>
    <property type="project" value="InterPro"/>
</dbReference>
<evidence type="ECO:0000313" key="1">
    <source>
        <dbReference type="EMBL" id="MBR0680392.1"/>
    </source>
</evidence>
<dbReference type="Pfam" id="PF04267">
    <property type="entry name" value="SoxD"/>
    <property type="match status" value="1"/>
</dbReference>
<dbReference type="InterPro" id="IPR038561">
    <property type="entry name" value="SoxD_sf"/>
</dbReference>
<dbReference type="AlphaFoldDB" id="A0A9X9X9K6"/>